<feature type="transmembrane region" description="Helical" evidence="1">
    <location>
        <begin position="80"/>
        <end position="99"/>
    </location>
</feature>
<keyword evidence="3" id="KW-1185">Reference proteome</keyword>
<comment type="caution">
    <text evidence="2">The sequence shown here is derived from an EMBL/GenBank/DDBJ whole genome shotgun (WGS) entry which is preliminary data.</text>
</comment>
<reference evidence="2" key="1">
    <citation type="submission" date="2021-03" db="EMBL/GenBank/DDBJ databases">
        <authorList>
            <person name="Wang G."/>
        </authorList>
    </citation>
    <scope>NUCLEOTIDE SEQUENCE</scope>
    <source>
        <strain evidence="2">KCTC 12899</strain>
    </source>
</reference>
<evidence type="ECO:0000313" key="3">
    <source>
        <dbReference type="Proteomes" id="UP000664417"/>
    </source>
</evidence>
<dbReference type="AlphaFoldDB" id="A0A8J7U475"/>
<protein>
    <submittedName>
        <fullName evidence="2">Uncharacterized protein</fullName>
    </submittedName>
</protein>
<dbReference type="RefSeq" id="WP_207860311.1">
    <property type="nucleotide sequence ID" value="NZ_JAFREP010000016.1"/>
</dbReference>
<gene>
    <name evidence="2" type="ORF">J3U88_17915</name>
</gene>
<evidence type="ECO:0000313" key="2">
    <source>
        <dbReference type="EMBL" id="MBO1320357.1"/>
    </source>
</evidence>
<dbReference type="Proteomes" id="UP000664417">
    <property type="component" value="Unassembled WGS sequence"/>
</dbReference>
<keyword evidence="1" id="KW-0812">Transmembrane</keyword>
<keyword evidence="1" id="KW-1133">Transmembrane helix</keyword>
<dbReference type="EMBL" id="JAFREP010000016">
    <property type="protein sequence ID" value="MBO1320357.1"/>
    <property type="molecule type" value="Genomic_DNA"/>
</dbReference>
<sequence length="100" mass="10927">MGNREISEEVQATGPRRYSFCKMVAAFIRGYANIPDEFPGAGYDGEAIKKLQRETRDCATSTGWPHVSTFDEVTLGNGDFLFAGVVVSLFLTTGVLLFIA</sequence>
<keyword evidence="1" id="KW-0472">Membrane</keyword>
<proteinExistence type="predicted"/>
<name>A0A8J7U475_9BACT</name>
<accession>A0A8J7U475</accession>
<organism evidence="2 3">
    <name type="scientific">Acanthopleuribacter pedis</name>
    <dbReference type="NCBI Taxonomy" id="442870"/>
    <lineage>
        <taxon>Bacteria</taxon>
        <taxon>Pseudomonadati</taxon>
        <taxon>Acidobacteriota</taxon>
        <taxon>Holophagae</taxon>
        <taxon>Acanthopleuribacterales</taxon>
        <taxon>Acanthopleuribacteraceae</taxon>
        <taxon>Acanthopleuribacter</taxon>
    </lineage>
</organism>
<evidence type="ECO:0000256" key="1">
    <source>
        <dbReference type="SAM" id="Phobius"/>
    </source>
</evidence>